<sequence>MIPHEGDQFFQARLIGKILKAGVEVERDEEDGFFTRESVCKAIKTVMEEENYNNTAEVGRENRANRVKLRELPFHKDLESSYI</sequence>
<gene>
    <name evidence="1" type="ORF">L484_010549</name>
</gene>
<organism evidence="1 2">
    <name type="scientific">Morus notabilis</name>
    <dbReference type="NCBI Taxonomy" id="981085"/>
    <lineage>
        <taxon>Eukaryota</taxon>
        <taxon>Viridiplantae</taxon>
        <taxon>Streptophyta</taxon>
        <taxon>Embryophyta</taxon>
        <taxon>Tracheophyta</taxon>
        <taxon>Spermatophyta</taxon>
        <taxon>Magnoliopsida</taxon>
        <taxon>eudicotyledons</taxon>
        <taxon>Gunneridae</taxon>
        <taxon>Pentapetalae</taxon>
        <taxon>rosids</taxon>
        <taxon>fabids</taxon>
        <taxon>Rosales</taxon>
        <taxon>Moraceae</taxon>
        <taxon>Moreae</taxon>
        <taxon>Morus</taxon>
    </lineage>
</organism>
<dbReference type="Gene3D" id="3.40.50.2000">
    <property type="entry name" value="Glycogen Phosphorylase B"/>
    <property type="match status" value="1"/>
</dbReference>
<dbReference type="SUPFAM" id="SSF53756">
    <property type="entry name" value="UDP-Glycosyltransferase/glycogen phosphorylase"/>
    <property type="match status" value="1"/>
</dbReference>
<name>W9RHE9_9ROSA</name>
<dbReference type="AlphaFoldDB" id="W9RHE9"/>
<reference evidence="2" key="1">
    <citation type="submission" date="2013-01" db="EMBL/GenBank/DDBJ databases">
        <title>Draft Genome Sequence of a Mulberry Tree, Morus notabilis C.K. Schneid.</title>
        <authorList>
            <person name="He N."/>
            <person name="Zhao S."/>
        </authorList>
    </citation>
    <scope>NUCLEOTIDE SEQUENCE</scope>
</reference>
<dbReference type="EMBL" id="KE344217">
    <property type="protein sequence ID" value="EXB54969.1"/>
    <property type="molecule type" value="Genomic_DNA"/>
</dbReference>
<protein>
    <submittedName>
        <fullName evidence="1">Uncharacterized protein</fullName>
    </submittedName>
</protein>
<evidence type="ECO:0000313" key="1">
    <source>
        <dbReference type="EMBL" id="EXB54969.1"/>
    </source>
</evidence>
<proteinExistence type="predicted"/>
<dbReference type="STRING" id="981085.W9RHE9"/>
<accession>W9RHE9</accession>
<dbReference type="Proteomes" id="UP000030645">
    <property type="component" value="Unassembled WGS sequence"/>
</dbReference>
<keyword evidence="2" id="KW-1185">Reference proteome</keyword>
<evidence type="ECO:0000313" key="2">
    <source>
        <dbReference type="Proteomes" id="UP000030645"/>
    </source>
</evidence>